<feature type="region of interest" description="Disordered" evidence="1">
    <location>
        <begin position="39"/>
        <end position="59"/>
    </location>
</feature>
<dbReference type="AlphaFoldDB" id="A0AA35QQL5"/>
<reference evidence="2" key="1">
    <citation type="submission" date="2022-12" db="EMBL/GenBank/DDBJ databases">
        <authorList>
            <person name="Alioto T."/>
            <person name="Alioto T."/>
            <person name="Gomez Garrido J."/>
        </authorList>
    </citation>
    <scope>NUCLEOTIDE SEQUENCE</scope>
</reference>
<evidence type="ECO:0000313" key="3">
    <source>
        <dbReference type="Proteomes" id="UP001178461"/>
    </source>
</evidence>
<dbReference type="Proteomes" id="UP001178461">
    <property type="component" value="Unassembled WGS sequence"/>
</dbReference>
<keyword evidence="3" id="KW-1185">Reference proteome</keyword>
<comment type="caution">
    <text evidence="2">The sequence shown here is derived from an EMBL/GenBank/DDBJ whole genome shotgun (WGS) entry which is preliminary data.</text>
</comment>
<proteinExistence type="predicted"/>
<sequence>ECCSKEMGDGLHCLRSIEIIERFRSLNLEWQRWALQCGNTSNPREASKSPRASPLFLWH</sequence>
<gene>
    <name evidence="2" type="ORF">PODLI_1B041450</name>
</gene>
<organism evidence="2 3">
    <name type="scientific">Podarcis lilfordi</name>
    <name type="common">Lilford's wall lizard</name>
    <dbReference type="NCBI Taxonomy" id="74358"/>
    <lineage>
        <taxon>Eukaryota</taxon>
        <taxon>Metazoa</taxon>
        <taxon>Chordata</taxon>
        <taxon>Craniata</taxon>
        <taxon>Vertebrata</taxon>
        <taxon>Euteleostomi</taxon>
        <taxon>Lepidosauria</taxon>
        <taxon>Squamata</taxon>
        <taxon>Bifurcata</taxon>
        <taxon>Unidentata</taxon>
        <taxon>Episquamata</taxon>
        <taxon>Laterata</taxon>
        <taxon>Lacertibaenia</taxon>
        <taxon>Lacertidae</taxon>
        <taxon>Podarcis</taxon>
    </lineage>
</organism>
<feature type="non-terminal residue" evidence="2">
    <location>
        <position position="1"/>
    </location>
</feature>
<evidence type="ECO:0000256" key="1">
    <source>
        <dbReference type="SAM" id="MobiDB-lite"/>
    </source>
</evidence>
<protein>
    <submittedName>
        <fullName evidence="2">Uncharacterized protein</fullName>
    </submittedName>
</protein>
<name>A0AA35QQL5_9SAUR</name>
<feature type="non-terminal residue" evidence="2">
    <location>
        <position position="59"/>
    </location>
</feature>
<dbReference type="EMBL" id="CANTUW010000266">
    <property type="protein sequence ID" value="CAI7935335.1"/>
    <property type="molecule type" value="Genomic_DNA"/>
</dbReference>
<accession>A0AA35QQL5</accession>
<evidence type="ECO:0000313" key="2">
    <source>
        <dbReference type="EMBL" id="CAI7935335.1"/>
    </source>
</evidence>